<gene>
    <name evidence="2" type="ORF">CFBP5477_022710</name>
</gene>
<sequence>MTTSAFVPPNVLPPFKQKFGFLLKYKWFRELVLLWPTLTKKRFSNKTEDYGVFKPSLVSHIGQLSIYVQDIERSRKWYEQVAGLQHSRACEKEAHPFKPGWTIRCCYMSAKAHDECLVLVEQYDQNGKITIPSGMSFFHFALEVEGNQLEDVVAFARQQRENGFHVNYGPVRHNSDPPLGDGETGGNVACYLYDPDWNNVEFCGAMDTIENYKARYADKKGSERA</sequence>
<dbReference type="RefSeq" id="WP_137395996.1">
    <property type="nucleotide sequence ID" value="NZ_CP124735.1"/>
</dbReference>
<accession>A0AAF0KG32</accession>
<geneLocation type="plasmid" evidence="2 3">
    <name>pAlCFBP5477</name>
</geneLocation>
<keyword evidence="2" id="KW-0614">Plasmid</keyword>
<dbReference type="CDD" id="cd06587">
    <property type="entry name" value="VOC"/>
    <property type="match status" value="1"/>
</dbReference>
<feature type="domain" description="VOC" evidence="1">
    <location>
        <begin position="60"/>
        <end position="205"/>
    </location>
</feature>
<organism evidence="2 3">
    <name type="scientific">Agrobacterium larrymoorei</name>
    <dbReference type="NCBI Taxonomy" id="160699"/>
    <lineage>
        <taxon>Bacteria</taxon>
        <taxon>Pseudomonadati</taxon>
        <taxon>Pseudomonadota</taxon>
        <taxon>Alphaproteobacteria</taxon>
        <taxon>Hyphomicrobiales</taxon>
        <taxon>Rhizobiaceae</taxon>
        <taxon>Rhizobium/Agrobacterium group</taxon>
        <taxon>Agrobacterium</taxon>
    </lineage>
</organism>
<reference evidence="2" key="1">
    <citation type="submission" date="2023-05" db="EMBL/GenBank/DDBJ databases">
        <title>Complete genome sequence of Agrobacterium larrymoorei CFBP5477.</title>
        <authorList>
            <person name="Yen H.-C."/>
            <person name="Chou L."/>
            <person name="Lin Y.-C."/>
            <person name="Lai E.-M."/>
            <person name="Kuo C.-H."/>
        </authorList>
    </citation>
    <scope>NUCLEOTIDE SEQUENCE</scope>
    <source>
        <strain evidence="2">CFBP5477</strain>
        <plasmid evidence="2">pAlCFBP5477</plasmid>
    </source>
</reference>
<dbReference type="AlphaFoldDB" id="A0AAF0KG32"/>
<dbReference type="EMBL" id="CP124735">
    <property type="protein sequence ID" value="WHA43933.1"/>
    <property type="molecule type" value="Genomic_DNA"/>
</dbReference>
<evidence type="ECO:0000313" key="2">
    <source>
        <dbReference type="EMBL" id="WHA43933.1"/>
    </source>
</evidence>
<dbReference type="Pfam" id="PF00903">
    <property type="entry name" value="Glyoxalase"/>
    <property type="match status" value="1"/>
</dbReference>
<dbReference type="Proteomes" id="UP000298664">
    <property type="component" value="Plasmid pAlCFBP5477"/>
</dbReference>
<dbReference type="InterPro" id="IPR004360">
    <property type="entry name" value="Glyas_Fos-R_dOase_dom"/>
</dbReference>
<dbReference type="InterPro" id="IPR037523">
    <property type="entry name" value="VOC_core"/>
</dbReference>
<evidence type="ECO:0000313" key="3">
    <source>
        <dbReference type="Proteomes" id="UP000298664"/>
    </source>
</evidence>
<evidence type="ECO:0000259" key="1">
    <source>
        <dbReference type="PROSITE" id="PS51819"/>
    </source>
</evidence>
<dbReference type="PROSITE" id="PS51819">
    <property type="entry name" value="VOC"/>
    <property type="match status" value="1"/>
</dbReference>
<proteinExistence type="predicted"/>
<name>A0AAF0KG32_9HYPH</name>
<dbReference type="Gene3D" id="3.10.180.10">
    <property type="entry name" value="2,3-Dihydroxybiphenyl 1,2-Dioxygenase, domain 1"/>
    <property type="match status" value="1"/>
</dbReference>
<dbReference type="SUPFAM" id="SSF54593">
    <property type="entry name" value="Glyoxalase/Bleomycin resistance protein/Dihydroxybiphenyl dioxygenase"/>
    <property type="match status" value="1"/>
</dbReference>
<protein>
    <submittedName>
        <fullName evidence="2">VOC family protein</fullName>
    </submittedName>
</protein>
<dbReference type="InterPro" id="IPR029068">
    <property type="entry name" value="Glyas_Bleomycin-R_OHBP_Dase"/>
</dbReference>